<gene>
    <name evidence="1" type="ORF">DOMOVOI_03900</name>
</gene>
<evidence type="ECO:0000313" key="1">
    <source>
        <dbReference type="EMBL" id="USN14864.1"/>
    </source>
</evidence>
<dbReference type="Proteomes" id="UP001057221">
    <property type="component" value="Segment"/>
</dbReference>
<evidence type="ECO:0000313" key="2">
    <source>
        <dbReference type="Proteomes" id="UP001057221"/>
    </source>
</evidence>
<proteinExistence type="predicted"/>
<organism evidence="1 2">
    <name type="scientific">Brevundimonas phage vB_BpoS-Domovoi</name>
    <dbReference type="NCBI Taxonomy" id="2948598"/>
    <lineage>
        <taxon>Viruses</taxon>
        <taxon>Duplodnaviria</taxon>
        <taxon>Heunggongvirae</taxon>
        <taxon>Uroviricota</taxon>
        <taxon>Caudoviricetes</taxon>
        <taxon>Jeanschmidtviridae</taxon>
        <taxon>Marchewkavirus</taxon>
        <taxon>Marchewkavirus domovoi</taxon>
    </lineage>
</organism>
<keyword evidence="2" id="KW-1185">Reference proteome</keyword>
<dbReference type="EMBL" id="ON529855">
    <property type="protein sequence ID" value="USN14864.1"/>
    <property type="molecule type" value="Genomic_DNA"/>
</dbReference>
<reference evidence="1 2" key="1">
    <citation type="submission" date="2022-05" db="EMBL/GenBank/DDBJ databases">
        <authorList>
            <person name="Friedrich I."/>
            <person name="Poehlein A."/>
            <person name="Schneider D."/>
            <person name="Hertel R."/>
            <person name="Daniel R."/>
        </authorList>
    </citation>
    <scope>NUCLEOTIDE SEQUENCE [LARGE SCALE GENOMIC DNA]</scope>
</reference>
<accession>A0A9E7MR19</accession>
<name>A0A9E7MR19_9CAUD</name>
<sequence>MSRSEPEENPFDSIHACIAFSPHDWSQHHRMAWIYGIVCGWDAASMKTVAAKHRWGPDEVARLKRLHIRYQAQKKDA</sequence>
<protein>
    <submittedName>
        <fullName evidence="1">Uncharacterized protein</fullName>
    </submittedName>
</protein>